<comment type="cofactor">
    <cofactor evidence="1 9">
        <name>pyridoxal 5'-phosphate</name>
        <dbReference type="ChEBI" id="CHEBI:597326"/>
    </cofactor>
</comment>
<dbReference type="PROSITE" id="PS00600">
    <property type="entry name" value="AA_TRANSFER_CLASS_3"/>
    <property type="match status" value="1"/>
</dbReference>
<comment type="function">
    <text evidence="9">Catalyzes the transfer of the alpha-amino group from S-adenosyl-L-methionine (SAM) to 7-keto-8-aminopelargonic acid (KAPA) to form 7,8-diaminopelargonic acid (DAPA). It is the only aminotransferase known to utilize SAM as an amino donor.</text>
</comment>
<sequence>MNHETTLSQRDVAAVWHPYSQLPIDGPPIAIVEGKGVYLYAEDGRSYIDAISSWWVNLHGHAHPYIAEQLYKQLHKLEHVIFAGFTHSPAIALAERLLSILPDNQRKIFYSDNGSTAVEIALKMCLQYWHNTGQCKKKIIALKDAYHGDTFGTMSVSARSNWTKPFENYLFEVIFLEVPNELSLKTIKEKLYAIRQEVACFIYEPLVQGSAGMKMYEASHLSELLCFCKELGILLIQDEVFTGFGRTGKLFAADYLHTQPDIMCLSKGLTGGTLPLGVTSCTEPIYHAFLSNDRTKTLFHGHSYTANPLACVAALASLDLLLKEETRLCIQRITTRHIDFARSIRGHRNVQTTRFLGTILAIEWRSDDVTNYFNPLRDQLYDYFLQKGILMRPLGNVIYLLPPYCIKDEELDYIYATIRLALEEVG</sequence>
<feature type="binding site" evidence="9">
    <location>
        <position position="301"/>
    </location>
    <ligand>
        <name>substrate</name>
    </ligand>
</feature>
<feature type="site" description="Participates in the substrate recognition with KAPA and in a stacking interaction with the adenine ring of SAM" evidence="9">
    <location>
        <position position="19"/>
    </location>
</feature>
<dbReference type="Gene3D" id="3.40.640.10">
    <property type="entry name" value="Type I PLP-dependent aspartate aminotransferase-like (Major domain)"/>
    <property type="match status" value="1"/>
</dbReference>
<keyword evidence="7 9" id="KW-0663">Pyridoxal phosphate</keyword>
<dbReference type="PANTHER" id="PTHR42684:SF3">
    <property type="entry name" value="ADENOSYLMETHIONINE-8-AMINO-7-OXONONANOATE AMINOTRANSFERASE"/>
    <property type="match status" value="1"/>
</dbReference>
<feature type="binding site" evidence="9">
    <location>
        <position position="238"/>
    </location>
    <ligand>
        <name>pyridoxal 5'-phosphate</name>
        <dbReference type="ChEBI" id="CHEBI:597326"/>
    </ligand>
</feature>
<gene>
    <name evidence="9 10" type="primary">bioA</name>
    <name evidence="10" type="ORF">ACFFI0_12500</name>
</gene>
<dbReference type="EMBL" id="JBHLWO010000002">
    <property type="protein sequence ID" value="MFC0319136.1"/>
    <property type="molecule type" value="Genomic_DNA"/>
</dbReference>
<feature type="binding site" evidence="9">
    <location>
        <begin position="114"/>
        <end position="115"/>
    </location>
    <ligand>
        <name>pyridoxal 5'-phosphate</name>
        <dbReference type="ChEBI" id="CHEBI:597326"/>
    </ligand>
</feature>
<accession>A0ABV6HK90</accession>
<dbReference type="SUPFAM" id="SSF53383">
    <property type="entry name" value="PLP-dependent transferases"/>
    <property type="match status" value="1"/>
</dbReference>
<keyword evidence="6 9" id="KW-0093">Biotin biosynthesis</keyword>
<dbReference type="InterPro" id="IPR005815">
    <property type="entry name" value="BioA"/>
</dbReference>
<feature type="binding site" evidence="9">
    <location>
        <position position="392"/>
    </location>
    <ligand>
        <name>substrate</name>
    </ligand>
</feature>
<dbReference type="NCBIfam" id="TIGR00508">
    <property type="entry name" value="bioA"/>
    <property type="match status" value="1"/>
</dbReference>
<feature type="binding site" evidence="9">
    <location>
        <position position="54"/>
    </location>
    <ligand>
        <name>substrate</name>
    </ligand>
</feature>
<dbReference type="GO" id="GO:0004015">
    <property type="term" value="F:adenosylmethionine-8-amino-7-oxononanoate transaminase activity"/>
    <property type="evidence" value="ECO:0007669"/>
    <property type="project" value="UniProtKB-EC"/>
</dbReference>
<proteinExistence type="inferred from homology"/>
<comment type="subunit">
    <text evidence="9">Homodimer.</text>
</comment>
<dbReference type="HAMAP" id="MF_00834">
    <property type="entry name" value="BioA"/>
    <property type="match status" value="1"/>
</dbReference>
<keyword evidence="9" id="KW-0963">Cytoplasm</keyword>
<dbReference type="CDD" id="cd00610">
    <property type="entry name" value="OAT_like"/>
    <property type="match status" value="1"/>
</dbReference>
<dbReference type="EC" id="2.6.1.62" evidence="9"/>
<keyword evidence="3 9" id="KW-0032">Aminotransferase</keyword>
<keyword evidence="5 9" id="KW-0949">S-adenosyl-L-methionine</keyword>
<dbReference type="InterPro" id="IPR005814">
    <property type="entry name" value="Aminotrans_3"/>
</dbReference>
<dbReference type="PANTHER" id="PTHR42684">
    <property type="entry name" value="ADENOSYLMETHIONINE-8-AMINO-7-OXONONANOATE AMINOTRANSFERASE"/>
    <property type="match status" value="1"/>
</dbReference>
<evidence type="ECO:0000256" key="3">
    <source>
        <dbReference type="ARBA" id="ARBA00022576"/>
    </source>
</evidence>
<comment type="catalytic activity">
    <reaction evidence="8 9">
        <text>(8S)-8-amino-7-oxononanoate + S-adenosyl-L-methionine = S-adenosyl-4-methylsulfanyl-2-oxobutanoate + (7R,8S)-7,8-diammoniononanoate</text>
        <dbReference type="Rhea" id="RHEA:16861"/>
        <dbReference type="ChEBI" id="CHEBI:16490"/>
        <dbReference type="ChEBI" id="CHEBI:59789"/>
        <dbReference type="ChEBI" id="CHEBI:149468"/>
        <dbReference type="ChEBI" id="CHEBI:149469"/>
        <dbReference type="EC" id="2.6.1.62"/>
    </reaction>
</comment>
<organism evidence="10 11">
    <name type="scientific">Olivibacter oleidegradans</name>
    <dbReference type="NCBI Taxonomy" id="760123"/>
    <lineage>
        <taxon>Bacteria</taxon>
        <taxon>Pseudomonadati</taxon>
        <taxon>Bacteroidota</taxon>
        <taxon>Sphingobacteriia</taxon>
        <taxon>Sphingobacteriales</taxon>
        <taxon>Sphingobacteriaceae</taxon>
        <taxon>Olivibacter</taxon>
    </lineage>
</organism>
<dbReference type="Proteomes" id="UP001589774">
    <property type="component" value="Unassembled WGS sequence"/>
</dbReference>
<evidence type="ECO:0000256" key="4">
    <source>
        <dbReference type="ARBA" id="ARBA00022679"/>
    </source>
</evidence>
<keyword evidence="11" id="KW-1185">Reference proteome</keyword>
<evidence type="ECO:0000256" key="1">
    <source>
        <dbReference type="ARBA" id="ARBA00001933"/>
    </source>
</evidence>
<dbReference type="Pfam" id="PF00202">
    <property type="entry name" value="Aminotran_3"/>
    <property type="match status" value="1"/>
</dbReference>
<feature type="binding site" evidence="9">
    <location>
        <begin position="302"/>
        <end position="303"/>
    </location>
    <ligand>
        <name>pyridoxal 5'-phosphate</name>
        <dbReference type="ChEBI" id="CHEBI:597326"/>
    </ligand>
</feature>
<dbReference type="InterPro" id="IPR015424">
    <property type="entry name" value="PyrdxlP-dep_Trfase"/>
</dbReference>
<comment type="pathway">
    <text evidence="2 9">Cofactor biosynthesis; biotin biosynthesis; 7,8-diaminononanoate from 8-amino-7-oxononanoate (SAM route): step 1/1.</text>
</comment>
<comment type="caution">
    <text evidence="10">The sequence shown here is derived from an EMBL/GenBank/DDBJ whole genome shotgun (WGS) entry which is preliminary data.</text>
</comment>
<reference evidence="10 11" key="1">
    <citation type="submission" date="2024-09" db="EMBL/GenBank/DDBJ databases">
        <authorList>
            <person name="Sun Q."/>
            <person name="Mori K."/>
        </authorList>
    </citation>
    <scope>NUCLEOTIDE SEQUENCE [LARGE SCALE GENOMIC DNA]</scope>
    <source>
        <strain evidence="10 11">CCM 7765</strain>
    </source>
</reference>
<dbReference type="InterPro" id="IPR015421">
    <property type="entry name" value="PyrdxlP-dep_Trfase_major"/>
</dbReference>
<keyword evidence="4 9" id="KW-0808">Transferase</keyword>
<feature type="modified residue" description="N6-(pyridoxal phosphate)lysine" evidence="9">
    <location>
        <position position="267"/>
    </location>
</feature>
<evidence type="ECO:0000256" key="5">
    <source>
        <dbReference type="ARBA" id="ARBA00022691"/>
    </source>
</evidence>
<evidence type="ECO:0000256" key="9">
    <source>
        <dbReference type="HAMAP-Rule" id="MF_00834"/>
    </source>
</evidence>
<evidence type="ECO:0000313" key="10">
    <source>
        <dbReference type="EMBL" id="MFC0319136.1"/>
    </source>
</evidence>
<dbReference type="InterPro" id="IPR049704">
    <property type="entry name" value="Aminotrans_3_PPA_site"/>
</dbReference>
<feature type="binding site" evidence="9">
    <location>
        <position position="267"/>
    </location>
    <ligand>
        <name>substrate</name>
    </ligand>
</feature>
<dbReference type="RefSeq" id="WP_130857813.1">
    <property type="nucleotide sequence ID" value="NZ_JBHLWO010000002.1"/>
</dbReference>
<dbReference type="Gene3D" id="3.90.1150.10">
    <property type="entry name" value="Aspartate Aminotransferase, domain 1"/>
    <property type="match status" value="1"/>
</dbReference>
<protein>
    <recommendedName>
        <fullName evidence="9">Adenosylmethionine-8-amino-7-oxononanoate aminotransferase</fullName>
        <ecNumber evidence="9">2.6.1.62</ecNumber>
    </recommendedName>
    <alternativeName>
        <fullName evidence="9">7,8-diamino-pelargonic acid aminotransferase</fullName>
        <shortName evidence="9">DAPA AT</shortName>
        <shortName evidence="9">DAPA aminotransferase</shortName>
    </alternativeName>
    <alternativeName>
        <fullName evidence="9">7,8-diaminononanoate synthase</fullName>
        <shortName evidence="9">DANS</shortName>
    </alternativeName>
    <alternativeName>
        <fullName evidence="9">Diaminopelargonic acid synthase</fullName>
    </alternativeName>
</protein>
<evidence type="ECO:0000256" key="6">
    <source>
        <dbReference type="ARBA" id="ARBA00022756"/>
    </source>
</evidence>
<name>A0ABV6HK90_9SPHI</name>
<evidence type="ECO:0000256" key="2">
    <source>
        <dbReference type="ARBA" id="ARBA00005063"/>
    </source>
</evidence>
<evidence type="ECO:0000313" key="11">
    <source>
        <dbReference type="Proteomes" id="UP001589774"/>
    </source>
</evidence>
<evidence type="ECO:0000256" key="7">
    <source>
        <dbReference type="ARBA" id="ARBA00022898"/>
    </source>
</evidence>
<feature type="binding site" evidence="9">
    <location>
        <position position="146"/>
    </location>
    <ligand>
        <name>substrate</name>
    </ligand>
</feature>
<evidence type="ECO:0000256" key="8">
    <source>
        <dbReference type="ARBA" id="ARBA00048449"/>
    </source>
</evidence>
<dbReference type="InterPro" id="IPR015422">
    <property type="entry name" value="PyrdxlP-dep_Trfase_small"/>
</dbReference>
<comment type="similarity">
    <text evidence="9">Belongs to the class-III pyridoxal-phosphate-dependent aminotransferase family. BioA subfamily.</text>
</comment>
<comment type="subcellular location">
    <subcellularLocation>
        <location evidence="9">Cytoplasm</location>
    </subcellularLocation>
</comment>
<dbReference type="NCBIfam" id="NF004624">
    <property type="entry name" value="PRK05964.1"/>
    <property type="match status" value="1"/>
</dbReference>